<organism evidence="2 3">
    <name type="scientific">Lasallia pustulata</name>
    <dbReference type="NCBI Taxonomy" id="136370"/>
    <lineage>
        <taxon>Eukaryota</taxon>
        <taxon>Fungi</taxon>
        <taxon>Dikarya</taxon>
        <taxon>Ascomycota</taxon>
        <taxon>Pezizomycotina</taxon>
        <taxon>Lecanoromycetes</taxon>
        <taxon>OSLEUM clade</taxon>
        <taxon>Umbilicariomycetidae</taxon>
        <taxon>Umbilicariales</taxon>
        <taxon>Umbilicariaceae</taxon>
        <taxon>Lasallia</taxon>
    </lineage>
</organism>
<feature type="transmembrane region" description="Helical" evidence="1">
    <location>
        <begin position="12"/>
        <end position="35"/>
    </location>
</feature>
<dbReference type="EMBL" id="VXIT01000004">
    <property type="protein sequence ID" value="KAA6413579.1"/>
    <property type="molecule type" value="Genomic_DNA"/>
</dbReference>
<keyword evidence="1" id="KW-1133">Transmembrane helix</keyword>
<protein>
    <submittedName>
        <fullName evidence="2">Uncharacterized protein</fullName>
    </submittedName>
</protein>
<dbReference type="Proteomes" id="UP000324767">
    <property type="component" value="Unassembled WGS sequence"/>
</dbReference>
<keyword evidence="1" id="KW-0812">Transmembrane</keyword>
<evidence type="ECO:0000313" key="2">
    <source>
        <dbReference type="EMBL" id="KAA6413579.1"/>
    </source>
</evidence>
<keyword evidence="1" id="KW-0472">Membrane</keyword>
<dbReference type="AlphaFoldDB" id="A0A5M8PWY8"/>
<sequence length="85" mass="9742">MSGNLRLMKFSRVIAFGPFLFFYGNVIVVDVHELLSLETVRFPEFNFPSRCVWAFCLVLWSLAISRSPCPPLVAVDVYRCVRTVP</sequence>
<reference evidence="2 3" key="1">
    <citation type="submission" date="2019-09" db="EMBL/GenBank/DDBJ databases">
        <title>The hologenome of the rock-dwelling lichen Lasallia pustulata.</title>
        <authorList>
            <person name="Greshake Tzovaras B."/>
            <person name="Segers F."/>
            <person name="Bicker A."/>
            <person name="Dal Grande F."/>
            <person name="Otte J."/>
            <person name="Hankeln T."/>
            <person name="Schmitt I."/>
            <person name="Ebersberger I."/>
        </authorList>
    </citation>
    <scope>NUCLEOTIDE SEQUENCE [LARGE SCALE GENOMIC DNA]</scope>
    <source>
        <strain evidence="2">A1-1</strain>
    </source>
</reference>
<accession>A0A5M8PWY8</accession>
<proteinExistence type="predicted"/>
<evidence type="ECO:0000256" key="1">
    <source>
        <dbReference type="SAM" id="Phobius"/>
    </source>
</evidence>
<evidence type="ECO:0000313" key="3">
    <source>
        <dbReference type="Proteomes" id="UP000324767"/>
    </source>
</evidence>
<name>A0A5M8PWY8_9LECA</name>
<comment type="caution">
    <text evidence="2">The sequence shown here is derived from an EMBL/GenBank/DDBJ whole genome shotgun (WGS) entry which is preliminary data.</text>
</comment>
<gene>
    <name evidence="2" type="ORF">FRX48_03325</name>
</gene>